<dbReference type="RefSeq" id="WP_344385007.1">
    <property type="nucleotide sequence ID" value="NZ_BAAATA010000032.1"/>
</dbReference>
<gene>
    <name evidence="2" type="primary">lanKC</name>
    <name evidence="2" type="ORF">GCM10010406_44360</name>
</gene>
<dbReference type="InterPro" id="IPR011009">
    <property type="entry name" value="Kinase-like_dom_sf"/>
</dbReference>
<dbReference type="NCBIfam" id="NF038151">
    <property type="entry name" value="lanthi_synth_III"/>
    <property type="match status" value="1"/>
</dbReference>
<keyword evidence="3" id="KW-1185">Reference proteome</keyword>
<dbReference type="SMART" id="SM01260">
    <property type="entry name" value="LANC_like"/>
    <property type="match status" value="1"/>
</dbReference>
<dbReference type="PANTHER" id="PTHR24347">
    <property type="entry name" value="SERINE/THREONINE-PROTEIN KINASE"/>
    <property type="match status" value="1"/>
</dbReference>
<organism evidence="2 3">
    <name type="scientific">Streptomyces thermolineatus</name>
    <dbReference type="NCBI Taxonomy" id="44033"/>
    <lineage>
        <taxon>Bacteria</taxon>
        <taxon>Bacillati</taxon>
        <taxon>Actinomycetota</taxon>
        <taxon>Actinomycetes</taxon>
        <taxon>Kitasatosporales</taxon>
        <taxon>Streptomycetaceae</taxon>
        <taxon>Streptomyces</taxon>
    </lineage>
</organism>
<comment type="caution">
    <text evidence="2">The sequence shown here is derived from an EMBL/GenBank/DDBJ whole genome shotgun (WGS) entry which is preliminary data.</text>
</comment>
<evidence type="ECO:0000259" key="1">
    <source>
        <dbReference type="PROSITE" id="PS50011"/>
    </source>
</evidence>
<dbReference type="InterPro" id="IPR053524">
    <property type="entry name" value="Aerial_hyphae_peptide-synth"/>
</dbReference>
<dbReference type="InterPro" id="IPR007822">
    <property type="entry name" value="LANC-like"/>
</dbReference>
<name>A0ABP5ZSS8_9ACTN</name>
<dbReference type="SUPFAM" id="SSF158745">
    <property type="entry name" value="LanC-like"/>
    <property type="match status" value="1"/>
</dbReference>
<dbReference type="Gene3D" id="1.10.510.10">
    <property type="entry name" value="Transferase(Phosphotransferase) domain 1"/>
    <property type="match status" value="1"/>
</dbReference>
<dbReference type="CDD" id="cd04791">
    <property type="entry name" value="LanC_SerThrkinase"/>
    <property type="match status" value="1"/>
</dbReference>
<feature type="domain" description="Protein kinase" evidence="1">
    <location>
        <begin position="228"/>
        <end position="522"/>
    </location>
</feature>
<dbReference type="Gene3D" id="1.50.10.10">
    <property type="match status" value="1"/>
</dbReference>
<dbReference type="Proteomes" id="UP001501358">
    <property type="component" value="Unassembled WGS sequence"/>
</dbReference>
<dbReference type="InterPro" id="IPR000719">
    <property type="entry name" value="Prot_kinase_dom"/>
</dbReference>
<dbReference type="SMART" id="SM00220">
    <property type="entry name" value="S_TKc"/>
    <property type="match status" value="1"/>
</dbReference>
<dbReference type="PROSITE" id="PS50011">
    <property type="entry name" value="PROTEIN_KINASE_DOM"/>
    <property type="match status" value="1"/>
</dbReference>
<protein>
    <submittedName>
        <fullName evidence="2">Class III lanthionine synthetase LanKC</fullName>
    </submittedName>
</protein>
<dbReference type="Pfam" id="PF00069">
    <property type="entry name" value="Pkinase"/>
    <property type="match status" value="1"/>
</dbReference>
<proteinExistence type="predicted"/>
<accession>A0ABP5ZSS8</accession>
<evidence type="ECO:0000313" key="3">
    <source>
        <dbReference type="Proteomes" id="UP001501358"/>
    </source>
</evidence>
<dbReference type="InterPro" id="IPR058053">
    <property type="entry name" value="RamC_C"/>
</dbReference>
<dbReference type="SUPFAM" id="SSF56112">
    <property type="entry name" value="Protein kinase-like (PK-like)"/>
    <property type="match status" value="1"/>
</dbReference>
<sequence>MPDPQSTQLYCVADRLYYDTPDRMRDEDTRYPLAEAAVPPGWRRSSRGLWVSMVPTGTQPAEQGWKIHLSAVPEDAGKTLDTAARICTERRVPFKFLRSRTALLLAADKYMNRSGSGKFVTVYPADEQQFRELLPELVRALDGQRGPYVLSDLRIGAGPVFVRYGAFVERWCTGEDGTPVPALRAPSGELVPDLRGPVFRTPEWVDVPDILEPHLEARREARDDDFPYTVVEALHFSNAGGIYLAEHRDTGEKVVLREARPHSGLDGTGTDAVERLHREYRALRRLEGLDCVPRVHEVRTVWEHHFLVEEYIEGKRLLEAVVARYPLVHRNVTDEAVAEYLRWVSGVTERLEEALDAVHGRGLAFGDLHPGNILLRPDGSVVLIDFEYATDLDEAAGPVMGAPGFAAPSGLSRADADRHALRAAWRMMLMPMPELADREPGKVGTMEAFVRERFGLPADAGPRLPAAPAGRTAAGAPAPSAGGEAVVRELFGADRLDWPSLRDRLVAGIRAGATPERTDRLFPADPEVFRSGGAGLAHGAAGVLFALHRAQVPVPAEYTDWLVDAARRAAPAPGLYDGLSGTAVVLHELGRTQEALEVLERARAARRPAAVGMFSGQVGTALALLHFSAVTGDGSLLDETVRTADRLAALLDPDGAPGGTADGAQPAPVLPGTAGLIHGMSGAALLHLRLYETVGDKRYLRAAREALRWETGHCVTMPDGTRQVKNGRRHTLYLDGGSGGPALVARHYLAHADDPELAGFVSAVGHGCANEFVREPGLFRGRSGLLAMLDRFPGPDGRPDGHSGGHLDGHFDGRPEVLAQVRRLAWHAVARQDGGLYFPGAGLRRFSADLATGSAGVLLALNSVLGDRRHFLPLMTGE</sequence>
<dbReference type="EMBL" id="BAAATA010000032">
    <property type="protein sequence ID" value="GAA2502914.1"/>
    <property type="molecule type" value="Genomic_DNA"/>
</dbReference>
<dbReference type="Pfam" id="PF25816">
    <property type="entry name" value="RamC_N"/>
    <property type="match status" value="1"/>
</dbReference>
<evidence type="ECO:0000313" key="2">
    <source>
        <dbReference type="EMBL" id="GAA2502914.1"/>
    </source>
</evidence>
<dbReference type="InterPro" id="IPR012341">
    <property type="entry name" value="6hp_glycosidase-like_sf"/>
</dbReference>
<dbReference type="InterPro" id="IPR057929">
    <property type="entry name" value="RamC_N"/>
</dbReference>
<reference evidence="3" key="1">
    <citation type="journal article" date="2019" name="Int. J. Syst. Evol. Microbiol.">
        <title>The Global Catalogue of Microorganisms (GCM) 10K type strain sequencing project: providing services to taxonomists for standard genome sequencing and annotation.</title>
        <authorList>
            <consortium name="The Broad Institute Genomics Platform"/>
            <consortium name="The Broad Institute Genome Sequencing Center for Infectious Disease"/>
            <person name="Wu L."/>
            <person name="Ma J."/>
        </authorList>
    </citation>
    <scope>NUCLEOTIDE SEQUENCE [LARGE SCALE GENOMIC DNA]</scope>
    <source>
        <strain evidence="3">JCM 6307</strain>
    </source>
</reference>